<organism evidence="1 2">
    <name type="scientific">Devosia insulae DS-56</name>
    <dbReference type="NCBI Taxonomy" id="1116389"/>
    <lineage>
        <taxon>Bacteria</taxon>
        <taxon>Pseudomonadati</taxon>
        <taxon>Pseudomonadota</taxon>
        <taxon>Alphaproteobacteria</taxon>
        <taxon>Hyphomicrobiales</taxon>
        <taxon>Devosiaceae</taxon>
        <taxon>Devosia</taxon>
    </lineage>
</organism>
<accession>A0A1E5XLL1</accession>
<comment type="caution">
    <text evidence="1">The sequence shown here is derived from an EMBL/GenBank/DDBJ whole genome shotgun (WGS) entry which is preliminary data.</text>
</comment>
<dbReference type="Proteomes" id="UP000095463">
    <property type="component" value="Unassembled WGS sequence"/>
</dbReference>
<dbReference type="EMBL" id="LAJE02000285">
    <property type="protein sequence ID" value="OEO29465.1"/>
    <property type="molecule type" value="Genomic_DNA"/>
</dbReference>
<keyword evidence="2" id="KW-1185">Reference proteome</keyword>
<proteinExistence type="predicted"/>
<dbReference type="AlphaFoldDB" id="A0A1E5XLL1"/>
<evidence type="ECO:0000313" key="2">
    <source>
        <dbReference type="Proteomes" id="UP000095463"/>
    </source>
</evidence>
<protein>
    <submittedName>
        <fullName evidence="1">Uncharacterized protein</fullName>
    </submittedName>
</protein>
<sequence>MVYRLRGSQPETTVIAWKLTAGHSAAWRTTMLTLAKMLLLVLAITATTDAALGSMSGPHLTRDEFVHRLDELGFPWSLATKVGVDPSLAAFDGFEDLKALQDSGGESRRYEVFNVVGYDATGYFSVGVRDFPSIETRDFEMRCTLERLSGYRSSNNTDILFYYGPTDLRVFEVGRYLPLGKPDDLLILARPGVSATCGGN</sequence>
<reference evidence="1 2" key="1">
    <citation type="journal article" date="2015" name="Genome Announc.">
        <title>Genome Assemblies of Three Soil-Associated Devosia species: D. insulae, D. limi, and D. soli.</title>
        <authorList>
            <person name="Hassan Y.I."/>
            <person name="Lepp D."/>
            <person name="Zhou T."/>
        </authorList>
    </citation>
    <scope>NUCLEOTIDE SEQUENCE [LARGE SCALE GENOMIC DNA]</scope>
    <source>
        <strain evidence="1 2">DS-56</strain>
    </source>
</reference>
<gene>
    <name evidence="1" type="ORF">VW23_025945</name>
</gene>
<evidence type="ECO:0000313" key="1">
    <source>
        <dbReference type="EMBL" id="OEO29465.1"/>
    </source>
</evidence>
<name>A0A1E5XLL1_9HYPH</name>